<dbReference type="InterPro" id="IPR029014">
    <property type="entry name" value="NiFe-Hase_large"/>
</dbReference>
<dbReference type="PROSITE" id="PS00507">
    <property type="entry name" value="NI_HGENASE_L_1"/>
    <property type="match status" value="1"/>
</dbReference>
<comment type="cofactor">
    <cofactor evidence="1 8">
        <name>Ni(2+)</name>
        <dbReference type="ChEBI" id="CHEBI:49786"/>
    </cofactor>
</comment>
<evidence type="ECO:0000256" key="3">
    <source>
        <dbReference type="ARBA" id="ARBA00009292"/>
    </source>
</evidence>
<dbReference type="PANTHER" id="PTHR42958:SF2">
    <property type="entry name" value="UPTAKE HYDROGENASE LARGE SUBUNIT"/>
    <property type="match status" value="1"/>
</dbReference>
<organism evidence="10 11">
    <name type="scientific">Methylomusa anaerophila</name>
    <dbReference type="NCBI Taxonomy" id="1930071"/>
    <lineage>
        <taxon>Bacteria</taxon>
        <taxon>Bacillati</taxon>
        <taxon>Bacillota</taxon>
        <taxon>Negativicutes</taxon>
        <taxon>Selenomonadales</taxon>
        <taxon>Sporomusaceae</taxon>
        <taxon>Methylomusa</taxon>
    </lineage>
</organism>
<dbReference type="Gene3D" id="1.10.645.10">
    <property type="entry name" value="Cytochrome-c3 Hydrogenase, chain B"/>
    <property type="match status" value="1"/>
</dbReference>
<evidence type="ECO:0000313" key="10">
    <source>
        <dbReference type="EMBL" id="BBB90234.1"/>
    </source>
</evidence>
<evidence type="ECO:0000256" key="9">
    <source>
        <dbReference type="SAM" id="MobiDB-lite"/>
    </source>
</evidence>
<feature type="region of interest" description="Disordered" evidence="9">
    <location>
        <begin position="276"/>
        <end position="296"/>
    </location>
</feature>
<dbReference type="EC" id="1.12.99.6" evidence="10"/>
<name>A0A348AGN6_9FIRM</name>
<dbReference type="GO" id="GO:0008901">
    <property type="term" value="F:ferredoxin hydrogenase activity"/>
    <property type="evidence" value="ECO:0007669"/>
    <property type="project" value="InterPro"/>
</dbReference>
<comment type="subcellular location">
    <subcellularLocation>
        <location evidence="2">Cell envelope</location>
    </subcellularLocation>
</comment>
<feature type="binding site" evidence="8">
    <location>
        <position position="63"/>
    </location>
    <ligand>
        <name>Ni(2+)</name>
        <dbReference type="ChEBI" id="CHEBI:49786"/>
    </ligand>
</feature>
<evidence type="ECO:0000256" key="1">
    <source>
        <dbReference type="ARBA" id="ARBA00001967"/>
    </source>
</evidence>
<feature type="binding site" evidence="8">
    <location>
        <position position="60"/>
    </location>
    <ligand>
        <name>Ni(2+)</name>
        <dbReference type="ChEBI" id="CHEBI:49786"/>
    </ligand>
</feature>
<keyword evidence="8" id="KW-0408">Iron</keyword>
<feature type="binding site" evidence="8">
    <location>
        <position position="450"/>
    </location>
    <ligand>
        <name>Fe cation</name>
        <dbReference type="ChEBI" id="CHEBI:24875"/>
    </ligand>
</feature>
<accession>A0A348AGN6</accession>
<feature type="binding site" evidence="8">
    <location>
        <position position="63"/>
    </location>
    <ligand>
        <name>Fe cation</name>
        <dbReference type="ChEBI" id="CHEBI:24875"/>
    </ligand>
</feature>
<evidence type="ECO:0000256" key="4">
    <source>
        <dbReference type="ARBA" id="ARBA00011771"/>
    </source>
</evidence>
<dbReference type="InterPro" id="IPR001501">
    <property type="entry name" value="Ni-dep_hyd_lsu"/>
</dbReference>
<keyword evidence="7 10" id="KW-0560">Oxidoreductase</keyword>
<keyword evidence="11" id="KW-1185">Reference proteome</keyword>
<sequence>MAVKTIFPITRIHEPLRVDVDIQGGQVVDAWVGSYLFRGFEAMLKNRDPRDTLLFVQRICGICSCAHSVANALAQQQAFGVKPTPTGQHLTNLIYAADIIQNHLRHFYSLVIFDYVKGPALPPYTPRPEKVFRLPPKVNDELFSHIKEGGKMAARAHEMLAVFGAKAPHQQTIMATGVTEQASAERLLTYSSILQDITQWVEKVLLADVQTIAEYYRDYFSIGAGYGNFLSYGMFPAPVTGVRTFKPGLIINRGKVEEPDINEITEDIRHSWYQDDQVSRHPADGKTEPNPGKPEAYTWVKAPRYKGLPFEGGPLARGYINGDYRQGISVMDRIMARAHETLKICRLAAGWLKEVVPGSPANQPYTVPPAGVGVGLTDAMRGGLGHWMSYKNGGIDHFQVVTPTTWNFSPRDEKGVRGPVEQALIGTPAEDDHLTEVGRVVRSFDPCFTCAVHVMDYSR</sequence>
<proteinExistence type="inferred from homology"/>
<keyword evidence="5 8" id="KW-0533">Nickel</keyword>
<evidence type="ECO:0000256" key="8">
    <source>
        <dbReference type="PIRSR" id="PIRSR601501-1"/>
    </source>
</evidence>
<feature type="binding site" evidence="8">
    <location>
        <position position="400"/>
    </location>
    <ligand>
        <name>Mg(2+)</name>
        <dbReference type="ChEBI" id="CHEBI:18420"/>
    </ligand>
</feature>
<reference evidence="10 11" key="1">
    <citation type="journal article" date="2018" name="Int. J. Syst. Evol. Microbiol.">
        <title>Methylomusa anaerophila gen. nov., sp. nov., an anaerobic methanol-utilizing bacterium isolated from a microbial fuel cell.</title>
        <authorList>
            <person name="Amano N."/>
            <person name="Yamamuro A."/>
            <person name="Miyahara M."/>
            <person name="Kouzuma A."/>
            <person name="Abe T."/>
            <person name="Watanabe K."/>
        </authorList>
    </citation>
    <scope>NUCLEOTIDE SEQUENCE [LARGE SCALE GENOMIC DNA]</scope>
    <source>
        <strain evidence="10 11">MMFC1</strain>
    </source>
</reference>
<comment type="similarity">
    <text evidence="3">Belongs to the [NiFe]/[NiFeSe] hydrogenase large subunit family.</text>
</comment>
<dbReference type="RefSeq" id="WP_126306809.1">
    <property type="nucleotide sequence ID" value="NZ_AP018449.1"/>
</dbReference>
<comment type="cofactor">
    <cofactor evidence="8">
        <name>Fe cation</name>
        <dbReference type="ChEBI" id="CHEBI:24875"/>
    </cofactor>
</comment>
<feature type="compositionally biased region" description="Basic and acidic residues" evidence="9">
    <location>
        <begin position="276"/>
        <end position="287"/>
    </location>
</feature>
<dbReference type="Proteomes" id="UP000276437">
    <property type="component" value="Chromosome"/>
</dbReference>
<feature type="binding site" evidence="8">
    <location>
        <position position="453"/>
    </location>
    <ligand>
        <name>Mg(2+)</name>
        <dbReference type="ChEBI" id="CHEBI:18420"/>
    </ligand>
</feature>
<keyword evidence="8" id="KW-0460">Magnesium</keyword>
<dbReference type="AlphaFoldDB" id="A0A348AGN6"/>
<evidence type="ECO:0000313" key="11">
    <source>
        <dbReference type="Proteomes" id="UP000276437"/>
    </source>
</evidence>
<dbReference type="GO" id="GO:0016151">
    <property type="term" value="F:nickel cation binding"/>
    <property type="evidence" value="ECO:0007669"/>
    <property type="project" value="InterPro"/>
</dbReference>
<dbReference type="PANTHER" id="PTHR42958">
    <property type="entry name" value="HYDROGENASE-2 LARGE CHAIN"/>
    <property type="match status" value="1"/>
</dbReference>
<dbReference type="GO" id="GO:0030313">
    <property type="term" value="C:cell envelope"/>
    <property type="evidence" value="ECO:0007669"/>
    <property type="project" value="UniProtKB-SubCell"/>
</dbReference>
<evidence type="ECO:0000256" key="2">
    <source>
        <dbReference type="ARBA" id="ARBA00004196"/>
    </source>
</evidence>
<comment type="subunit">
    <text evidence="4">Heterodimer of a large and a small subunit.</text>
</comment>
<protein>
    <submittedName>
        <fullName evidence="10">Periplasmic [NiFeSe] hydrogenase large subunit</fullName>
        <ecNumber evidence="10">1.12.99.6</ecNumber>
    </submittedName>
</protein>
<evidence type="ECO:0000256" key="5">
    <source>
        <dbReference type="ARBA" id="ARBA00022596"/>
    </source>
</evidence>
<dbReference type="EMBL" id="AP018449">
    <property type="protein sequence ID" value="BBB90234.1"/>
    <property type="molecule type" value="Genomic_DNA"/>
</dbReference>
<evidence type="ECO:0000256" key="6">
    <source>
        <dbReference type="ARBA" id="ARBA00022723"/>
    </source>
</evidence>
<dbReference type="InterPro" id="IPR018194">
    <property type="entry name" value="Ni-dep_hyd_lsu_Ni_BS"/>
</dbReference>
<dbReference type="KEGG" id="mana:MAMMFC1_00882"/>
<dbReference type="OrthoDB" id="9761717at2"/>
<dbReference type="InterPro" id="IPR050867">
    <property type="entry name" value="NiFe/NiFeSe_hydrgnase_LSU"/>
</dbReference>
<dbReference type="Pfam" id="PF00374">
    <property type="entry name" value="NiFeSe_Hases"/>
    <property type="match status" value="2"/>
</dbReference>
<gene>
    <name evidence="10" type="ORF">MAMMFC1_00882</name>
</gene>
<dbReference type="GO" id="GO:0033748">
    <property type="term" value="F:hydrogenase (acceptor) activity"/>
    <property type="evidence" value="ECO:0007669"/>
    <property type="project" value="UniProtKB-EC"/>
</dbReference>
<dbReference type="SUPFAM" id="SSF56762">
    <property type="entry name" value="HydB/Nqo4-like"/>
    <property type="match status" value="1"/>
</dbReference>
<feature type="binding site" evidence="8">
    <location>
        <position position="447"/>
    </location>
    <ligand>
        <name>Ni(2+)</name>
        <dbReference type="ChEBI" id="CHEBI:49786"/>
    </ligand>
</feature>
<evidence type="ECO:0000256" key="7">
    <source>
        <dbReference type="ARBA" id="ARBA00023002"/>
    </source>
</evidence>
<keyword evidence="6 8" id="KW-0479">Metal-binding</keyword>
<feature type="binding site" evidence="8">
    <location>
        <position position="41"/>
    </location>
    <ligand>
        <name>Mg(2+)</name>
        <dbReference type="ChEBI" id="CHEBI:18420"/>
    </ligand>
</feature>